<evidence type="ECO:0000256" key="1">
    <source>
        <dbReference type="SAM" id="Coils"/>
    </source>
</evidence>
<evidence type="ECO:0000256" key="2">
    <source>
        <dbReference type="SAM" id="MobiDB-lite"/>
    </source>
</evidence>
<feature type="region of interest" description="Disordered" evidence="2">
    <location>
        <begin position="165"/>
        <end position="184"/>
    </location>
</feature>
<sequence>MVWKEDMDYTMLQEMAAEGVLHHKSKSRNRGVSWQKVVERLNALPSFDVNTKSVRDRFNLLAKKYKVKMGKQERATGGGGIEVTEAENLLEELIAMEEDANERADEESRARQIVEDEDKAKAIEMRKRAMESMGETRERLGKKNEEKRRRSGNQSMVFLEKAIETKQKMQEEEKRAREEERRDQQEIQTAFLRQLEVSQQQHAAQSNMTEQHLLQSIAMQQQQQQQQMQQFSAMQNNMMALMEQQRQQSEMILELFKKTNNN</sequence>
<dbReference type="EMBL" id="CACRXK020000791">
    <property type="protein sequence ID" value="CAB3984830.1"/>
    <property type="molecule type" value="Genomic_DNA"/>
</dbReference>
<keyword evidence="1" id="KW-0175">Coiled coil</keyword>
<feature type="compositionally biased region" description="Basic and acidic residues" evidence="2">
    <location>
        <begin position="129"/>
        <end position="148"/>
    </location>
</feature>
<accession>A0A6S7GI22</accession>
<feature type="region of interest" description="Disordered" evidence="2">
    <location>
        <begin position="129"/>
        <end position="157"/>
    </location>
</feature>
<evidence type="ECO:0000313" key="4">
    <source>
        <dbReference type="Proteomes" id="UP001152795"/>
    </source>
</evidence>
<keyword evidence="4" id="KW-1185">Reference proteome</keyword>
<proteinExistence type="predicted"/>
<comment type="caution">
    <text evidence="3">The sequence shown here is derived from an EMBL/GenBank/DDBJ whole genome shotgun (WGS) entry which is preliminary data.</text>
</comment>
<reference evidence="3" key="1">
    <citation type="submission" date="2020-04" db="EMBL/GenBank/DDBJ databases">
        <authorList>
            <person name="Alioto T."/>
            <person name="Alioto T."/>
            <person name="Gomez Garrido J."/>
        </authorList>
    </citation>
    <scope>NUCLEOTIDE SEQUENCE</scope>
    <source>
        <strain evidence="3">A484AB</strain>
    </source>
</reference>
<feature type="coiled-coil region" evidence="1">
    <location>
        <begin position="83"/>
        <end position="117"/>
    </location>
</feature>
<organism evidence="3 4">
    <name type="scientific">Paramuricea clavata</name>
    <name type="common">Red gorgonian</name>
    <name type="synonym">Violescent sea-whip</name>
    <dbReference type="NCBI Taxonomy" id="317549"/>
    <lineage>
        <taxon>Eukaryota</taxon>
        <taxon>Metazoa</taxon>
        <taxon>Cnidaria</taxon>
        <taxon>Anthozoa</taxon>
        <taxon>Octocorallia</taxon>
        <taxon>Malacalcyonacea</taxon>
        <taxon>Plexauridae</taxon>
        <taxon>Paramuricea</taxon>
    </lineage>
</organism>
<protein>
    <submittedName>
        <fullName evidence="3">Uncharacterized protein</fullName>
    </submittedName>
</protein>
<gene>
    <name evidence="3" type="ORF">PACLA_8A017155</name>
</gene>
<evidence type="ECO:0000313" key="3">
    <source>
        <dbReference type="EMBL" id="CAB3984830.1"/>
    </source>
</evidence>
<dbReference type="Proteomes" id="UP001152795">
    <property type="component" value="Unassembled WGS sequence"/>
</dbReference>
<name>A0A6S7GI22_PARCT</name>
<dbReference type="AlphaFoldDB" id="A0A6S7GI22"/>
<dbReference type="OrthoDB" id="5989387at2759"/>